<sequence length="232" mass="25926">MDAVDAVDGAEAAGVVDVVELRQYTLHPGTRDTLIELFEREFVTGQEDCGIRVGPRFRDLDGTDRFVWLRAFSDMDVRKKSLTDFYDGPVWAQHRDEANATMIDSDDVLLLRGTQPQVPDGAELVVATIVYPVDPDEFEAAFELRIRPVLASTGTPPLAALRTTRAVNNFPRLPVRTEADAFVWFTAHERVDEDPWVASREARAYFADTADLRRETQTFRLAPVQGEAGSAL</sequence>
<gene>
    <name evidence="2" type="ORF">LZ495_10720</name>
</gene>
<comment type="caution">
    <text evidence="2">The sequence shown here is derived from an EMBL/GenBank/DDBJ whole genome shotgun (WGS) entry which is preliminary data.</text>
</comment>
<evidence type="ECO:0000259" key="1">
    <source>
        <dbReference type="Pfam" id="PF07978"/>
    </source>
</evidence>
<dbReference type="Pfam" id="PF07978">
    <property type="entry name" value="NIPSNAP"/>
    <property type="match status" value="1"/>
</dbReference>
<evidence type="ECO:0000313" key="3">
    <source>
        <dbReference type="Proteomes" id="UP001165378"/>
    </source>
</evidence>
<keyword evidence="3" id="KW-1185">Reference proteome</keyword>
<dbReference type="InterPro" id="IPR011008">
    <property type="entry name" value="Dimeric_a/b-barrel"/>
</dbReference>
<protein>
    <submittedName>
        <fullName evidence="2">NIPSNAP family protein</fullName>
    </submittedName>
</protein>
<dbReference type="AlphaFoldDB" id="A0AA41TZU6"/>
<proteinExistence type="predicted"/>
<dbReference type="SUPFAM" id="SSF54909">
    <property type="entry name" value="Dimeric alpha+beta barrel"/>
    <property type="match status" value="1"/>
</dbReference>
<evidence type="ECO:0000313" key="2">
    <source>
        <dbReference type="EMBL" id="MCF2527685.1"/>
    </source>
</evidence>
<dbReference type="EMBL" id="JAKFHA010000004">
    <property type="protein sequence ID" value="MCF2527685.1"/>
    <property type="molecule type" value="Genomic_DNA"/>
</dbReference>
<dbReference type="RefSeq" id="WP_235051839.1">
    <property type="nucleotide sequence ID" value="NZ_JAKFHA010000004.1"/>
</dbReference>
<dbReference type="Gene3D" id="3.30.70.100">
    <property type="match status" value="1"/>
</dbReference>
<accession>A0AA41TZU6</accession>
<name>A0AA41TZU6_9ACTN</name>
<dbReference type="Proteomes" id="UP001165378">
    <property type="component" value="Unassembled WGS sequence"/>
</dbReference>
<organism evidence="2 3">
    <name type="scientific">Yinghuangia soli</name>
    <dbReference type="NCBI Taxonomy" id="2908204"/>
    <lineage>
        <taxon>Bacteria</taxon>
        <taxon>Bacillati</taxon>
        <taxon>Actinomycetota</taxon>
        <taxon>Actinomycetes</taxon>
        <taxon>Kitasatosporales</taxon>
        <taxon>Streptomycetaceae</taxon>
        <taxon>Yinghuangia</taxon>
    </lineage>
</organism>
<dbReference type="InterPro" id="IPR012577">
    <property type="entry name" value="NIPSNAP"/>
</dbReference>
<feature type="domain" description="NIPSNAP" evidence="1">
    <location>
        <begin position="19"/>
        <end position="112"/>
    </location>
</feature>
<reference evidence="2" key="1">
    <citation type="submission" date="2022-01" db="EMBL/GenBank/DDBJ databases">
        <title>Genome-Based Taxonomic Classification of the Phylum Actinobacteria.</title>
        <authorList>
            <person name="Gao Y."/>
        </authorList>
    </citation>
    <scope>NUCLEOTIDE SEQUENCE</scope>
    <source>
        <strain evidence="2">KLBMP 8922</strain>
    </source>
</reference>